<evidence type="ECO:0000313" key="7">
    <source>
        <dbReference type="Proteomes" id="UP000199053"/>
    </source>
</evidence>
<dbReference type="InterPro" id="IPR016131">
    <property type="entry name" value="Haemerythrin_Fe_BS"/>
</dbReference>
<evidence type="ECO:0000256" key="3">
    <source>
        <dbReference type="ARBA" id="ARBA00022723"/>
    </source>
</evidence>
<accession>A0A1G9CZG3</accession>
<dbReference type="SUPFAM" id="SSF47188">
    <property type="entry name" value="Hemerythrin-like"/>
    <property type="match status" value="1"/>
</dbReference>
<reference evidence="7" key="1">
    <citation type="submission" date="2016-10" db="EMBL/GenBank/DDBJ databases">
        <authorList>
            <person name="Varghese N."/>
            <person name="Submissions S."/>
        </authorList>
    </citation>
    <scope>NUCLEOTIDE SEQUENCE [LARGE SCALE GENOMIC DNA]</scope>
    <source>
        <strain evidence="7">DSM 16995</strain>
    </source>
</reference>
<dbReference type="PROSITE" id="PS00550">
    <property type="entry name" value="HEMERYTHRINS"/>
    <property type="match status" value="1"/>
</dbReference>
<dbReference type="PANTHER" id="PTHR37164">
    <property type="entry name" value="BACTERIOHEMERYTHRIN"/>
    <property type="match status" value="1"/>
</dbReference>
<dbReference type="Gene3D" id="1.20.120.50">
    <property type="entry name" value="Hemerythrin-like"/>
    <property type="match status" value="1"/>
</dbReference>
<proteinExistence type="inferred from homology"/>
<evidence type="ECO:0000256" key="2">
    <source>
        <dbReference type="ARBA" id="ARBA00022621"/>
    </source>
</evidence>
<dbReference type="RefSeq" id="WP_139167325.1">
    <property type="nucleotide sequence ID" value="NZ_FNGA01000001.1"/>
</dbReference>
<dbReference type="STRING" id="246191.SAMN05660337_0843"/>
<dbReference type="Proteomes" id="UP000199053">
    <property type="component" value="Unassembled WGS sequence"/>
</dbReference>
<evidence type="ECO:0000313" key="6">
    <source>
        <dbReference type="EMBL" id="SDK56775.1"/>
    </source>
</evidence>
<keyword evidence="2" id="KW-0561">Oxygen transport</keyword>
<evidence type="ECO:0000256" key="1">
    <source>
        <dbReference type="ARBA" id="ARBA00010587"/>
    </source>
</evidence>
<keyword evidence="4" id="KW-0408">Iron</keyword>
<dbReference type="Pfam" id="PF01814">
    <property type="entry name" value="Hemerythrin"/>
    <property type="match status" value="1"/>
</dbReference>
<gene>
    <name evidence="6" type="ORF">SAMN05660337_0843</name>
</gene>
<sequence>MAKIEWSESLSMGVAELDGHHKEILRIMSMLLDALNRGQDEDAITLLLSKLREYTLFHFAAEEAFMEEIEFPQRRKHIARHAELKRKVKAFQYARFHHEDLTSEDYKKFLSAWLLEHILDYDFKIIKYLRERKIAPENIKDKGKADLTKGKLAAAEESKKQEEE</sequence>
<dbReference type="InterPro" id="IPR035938">
    <property type="entry name" value="Hemerythrin-like_sf"/>
</dbReference>
<dbReference type="AlphaFoldDB" id="A0A1G9CZG3"/>
<dbReference type="CDD" id="cd12107">
    <property type="entry name" value="Hemerythrin"/>
    <property type="match status" value="1"/>
</dbReference>
<evidence type="ECO:0000259" key="5">
    <source>
        <dbReference type="Pfam" id="PF01814"/>
    </source>
</evidence>
<protein>
    <submittedName>
        <fullName evidence="6">Hemerythrin</fullName>
    </submittedName>
</protein>
<comment type="similarity">
    <text evidence="1">Belongs to the hemerythrin family.</text>
</comment>
<name>A0A1G9CZG3_9BACT</name>
<keyword evidence="7" id="KW-1185">Reference proteome</keyword>
<dbReference type="EMBL" id="FNGA01000001">
    <property type="protein sequence ID" value="SDK56775.1"/>
    <property type="molecule type" value="Genomic_DNA"/>
</dbReference>
<organism evidence="6 7">
    <name type="scientific">Maridesulfovibrio ferrireducens</name>
    <dbReference type="NCBI Taxonomy" id="246191"/>
    <lineage>
        <taxon>Bacteria</taxon>
        <taxon>Pseudomonadati</taxon>
        <taxon>Thermodesulfobacteriota</taxon>
        <taxon>Desulfovibrionia</taxon>
        <taxon>Desulfovibrionales</taxon>
        <taxon>Desulfovibrionaceae</taxon>
        <taxon>Maridesulfovibrio</taxon>
    </lineage>
</organism>
<dbReference type="InterPro" id="IPR012312">
    <property type="entry name" value="Hemerythrin-like"/>
</dbReference>
<dbReference type="InterPro" id="IPR050669">
    <property type="entry name" value="Hemerythrin"/>
</dbReference>
<dbReference type="GO" id="GO:0046872">
    <property type="term" value="F:metal ion binding"/>
    <property type="evidence" value="ECO:0007669"/>
    <property type="project" value="UniProtKB-KW"/>
</dbReference>
<dbReference type="OrthoDB" id="9774644at2"/>
<evidence type="ECO:0000256" key="4">
    <source>
        <dbReference type="ARBA" id="ARBA00023004"/>
    </source>
</evidence>
<dbReference type="NCBIfam" id="TIGR02481">
    <property type="entry name" value="hemeryth_dom"/>
    <property type="match status" value="1"/>
</dbReference>
<keyword evidence="2" id="KW-0813">Transport</keyword>
<dbReference type="NCBIfam" id="NF033749">
    <property type="entry name" value="bact_hemeryth"/>
    <property type="match status" value="1"/>
</dbReference>
<keyword evidence="3" id="KW-0479">Metal-binding</keyword>
<dbReference type="PANTHER" id="PTHR37164:SF1">
    <property type="entry name" value="BACTERIOHEMERYTHRIN"/>
    <property type="match status" value="1"/>
</dbReference>
<feature type="domain" description="Hemerythrin-like" evidence="5">
    <location>
        <begin position="13"/>
        <end position="127"/>
    </location>
</feature>
<dbReference type="GO" id="GO:0005344">
    <property type="term" value="F:oxygen carrier activity"/>
    <property type="evidence" value="ECO:0007669"/>
    <property type="project" value="UniProtKB-KW"/>
</dbReference>
<dbReference type="InterPro" id="IPR012827">
    <property type="entry name" value="Hemerythrin_metal-bd"/>
</dbReference>